<dbReference type="EMBL" id="KL597444">
    <property type="protein sequence ID" value="KER18946.1"/>
    <property type="molecule type" value="Genomic_DNA"/>
</dbReference>
<dbReference type="KEGG" id="ovi:T265_15736"/>
<dbReference type="RefSeq" id="XP_009177307.1">
    <property type="nucleotide sequence ID" value="XM_009179043.1"/>
</dbReference>
<evidence type="ECO:0000256" key="1">
    <source>
        <dbReference type="SAM" id="MobiDB-lite"/>
    </source>
</evidence>
<evidence type="ECO:0000313" key="3">
    <source>
        <dbReference type="Proteomes" id="UP000054324"/>
    </source>
</evidence>
<feature type="non-terminal residue" evidence="2">
    <location>
        <position position="109"/>
    </location>
</feature>
<proteinExistence type="predicted"/>
<name>A0A074YVZ6_OPIVI</name>
<dbReference type="GeneID" id="20329901"/>
<accession>A0A074YVZ6</accession>
<gene>
    <name evidence="2" type="ORF">T265_15736</name>
</gene>
<feature type="region of interest" description="Disordered" evidence="1">
    <location>
        <begin position="1"/>
        <end position="53"/>
    </location>
</feature>
<sequence>MPPEESTKAEIPSGCPSQGRSSRDAEVGSEPSGQHAKSRQRRNFADYPASSPVLVDPTTATIRHLRANDCVAISKRVIDFEANKYELCTRMHSIYPKPPLVESAGSWNS</sequence>
<organism evidence="2 3">
    <name type="scientific">Opisthorchis viverrini</name>
    <name type="common">Southeast Asian liver fluke</name>
    <dbReference type="NCBI Taxonomy" id="6198"/>
    <lineage>
        <taxon>Eukaryota</taxon>
        <taxon>Metazoa</taxon>
        <taxon>Spiralia</taxon>
        <taxon>Lophotrochozoa</taxon>
        <taxon>Platyhelminthes</taxon>
        <taxon>Trematoda</taxon>
        <taxon>Digenea</taxon>
        <taxon>Opisthorchiida</taxon>
        <taxon>Opisthorchiata</taxon>
        <taxon>Opisthorchiidae</taxon>
        <taxon>Opisthorchis</taxon>
    </lineage>
</organism>
<reference evidence="2 3" key="1">
    <citation type="submission" date="2013-11" db="EMBL/GenBank/DDBJ databases">
        <title>Opisthorchis viverrini - life in the bile duct.</title>
        <authorList>
            <person name="Young N.D."/>
            <person name="Nagarajan N."/>
            <person name="Lin S.J."/>
            <person name="Korhonen P.K."/>
            <person name="Jex A.R."/>
            <person name="Hall R.S."/>
            <person name="Safavi-Hemami H."/>
            <person name="Kaewkong W."/>
            <person name="Bertrand D."/>
            <person name="Gao S."/>
            <person name="Seet Q."/>
            <person name="Wongkham S."/>
            <person name="Teh B.T."/>
            <person name="Wongkham C."/>
            <person name="Intapan P.M."/>
            <person name="Maleewong W."/>
            <person name="Yang X."/>
            <person name="Hu M."/>
            <person name="Wang Z."/>
            <person name="Hofmann A."/>
            <person name="Sternberg P.W."/>
            <person name="Tan P."/>
            <person name="Wang J."/>
            <person name="Gasser R.B."/>
        </authorList>
    </citation>
    <scope>NUCLEOTIDE SEQUENCE [LARGE SCALE GENOMIC DNA]</scope>
</reference>
<dbReference type="CTD" id="20329901"/>
<dbReference type="AlphaFoldDB" id="A0A074YVZ6"/>
<dbReference type="Proteomes" id="UP000054324">
    <property type="component" value="Unassembled WGS sequence"/>
</dbReference>
<evidence type="ECO:0000313" key="2">
    <source>
        <dbReference type="EMBL" id="KER18946.1"/>
    </source>
</evidence>
<keyword evidence="3" id="KW-1185">Reference proteome</keyword>
<protein>
    <submittedName>
        <fullName evidence="2">Uncharacterized protein</fullName>
    </submittedName>
</protein>